<sequence length="81" mass="9292">MPRSNSERLTLLLTTRDAIDDALAASSSSADVVRYRIGDREVQRSRSEALLELERLEDQIADLQLRIHGRMRNNVNLRRST</sequence>
<evidence type="ECO:0000256" key="1">
    <source>
        <dbReference type="SAM" id="Coils"/>
    </source>
</evidence>
<evidence type="ECO:0000313" key="3">
    <source>
        <dbReference type="Proteomes" id="UP000317243"/>
    </source>
</evidence>
<gene>
    <name evidence="2" type="ORF">KOR42_06030</name>
</gene>
<name>A0A5C5X4W8_9PLAN</name>
<protein>
    <submittedName>
        <fullName evidence="2">Uncharacterized protein</fullName>
    </submittedName>
</protein>
<evidence type="ECO:0000313" key="2">
    <source>
        <dbReference type="EMBL" id="TWT57245.1"/>
    </source>
</evidence>
<accession>A0A5C5X4W8</accession>
<dbReference type="AlphaFoldDB" id="A0A5C5X4W8"/>
<reference evidence="2 3" key="1">
    <citation type="submission" date="2019-02" db="EMBL/GenBank/DDBJ databases">
        <title>Deep-cultivation of Planctomycetes and their phenomic and genomic characterization uncovers novel biology.</title>
        <authorList>
            <person name="Wiegand S."/>
            <person name="Jogler M."/>
            <person name="Boedeker C."/>
            <person name="Pinto D."/>
            <person name="Vollmers J."/>
            <person name="Rivas-Marin E."/>
            <person name="Kohn T."/>
            <person name="Peeters S.H."/>
            <person name="Heuer A."/>
            <person name="Rast P."/>
            <person name="Oberbeckmann S."/>
            <person name="Bunk B."/>
            <person name="Jeske O."/>
            <person name="Meyerdierks A."/>
            <person name="Storesund J.E."/>
            <person name="Kallscheuer N."/>
            <person name="Luecker S."/>
            <person name="Lage O.M."/>
            <person name="Pohl T."/>
            <person name="Merkel B.J."/>
            <person name="Hornburger P."/>
            <person name="Mueller R.-W."/>
            <person name="Bruemmer F."/>
            <person name="Labrenz M."/>
            <person name="Spormann A.M."/>
            <person name="Op Den Camp H."/>
            <person name="Overmann J."/>
            <person name="Amann R."/>
            <person name="Jetten M.S.M."/>
            <person name="Mascher T."/>
            <person name="Medema M.H."/>
            <person name="Devos D.P."/>
            <person name="Kaster A.-K."/>
            <person name="Ovreas L."/>
            <person name="Rohde M."/>
            <person name="Galperin M.Y."/>
            <person name="Jogler C."/>
        </authorList>
    </citation>
    <scope>NUCLEOTIDE SEQUENCE [LARGE SCALE GENOMIC DNA]</scope>
    <source>
        <strain evidence="2 3">KOR42</strain>
    </source>
</reference>
<dbReference type="RefSeq" id="WP_146507101.1">
    <property type="nucleotide sequence ID" value="NZ_SIHI01000001.1"/>
</dbReference>
<dbReference type="EMBL" id="SIHI01000001">
    <property type="protein sequence ID" value="TWT57245.1"/>
    <property type="molecule type" value="Genomic_DNA"/>
</dbReference>
<keyword evidence="1" id="KW-0175">Coiled coil</keyword>
<dbReference type="Proteomes" id="UP000317243">
    <property type="component" value="Unassembled WGS sequence"/>
</dbReference>
<proteinExistence type="predicted"/>
<organism evidence="2 3">
    <name type="scientific">Thalassoglobus neptunius</name>
    <dbReference type="NCBI Taxonomy" id="1938619"/>
    <lineage>
        <taxon>Bacteria</taxon>
        <taxon>Pseudomonadati</taxon>
        <taxon>Planctomycetota</taxon>
        <taxon>Planctomycetia</taxon>
        <taxon>Planctomycetales</taxon>
        <taxon>Planctomycetaceae</taxon>
        <taxon>Thalassoglobus</taxon>
    </lineage>
</organism>
<feature type="coiled-coil region" evidence="1">
    <location>
        <begin position="39"/>
        <end position="73"/>
    </location>
</feature>
<keyword evidence="3" id="KW-1185">Reference proteome</keyword>
<comment type="caution">
    <text evidence="2">The sequence shown here is derived from an EMBL/GenBank/DDBJ whole genome shotgun (WGS) entry which is preliminary data.</text>
</comment>